<feature type="non-terminal residue" evidence="2">
    <location>
        <position position="45"/>
    </location>
</feature>
<gene>
    <name evidence="2" type="ORF">METZ01_LOCUS288587</name>
</gene>
<dbReference type="InterPro" id="IPR008040">
    <property type="entry name" value="Hydant_A_N"/>
</dbReference>
<protein>
    <recommendedName>
        <fullName evidence="1">Hydantoinase/oxoprolinase N-terminal domain-containing protein</fullName>
    </recommendedName>
</protein>
<sequence length="45" mass="4682">MLLGVDIGGTFTDAIAYSNNEIRIAKVPSNPSDPACSIFSAIKAL</sequence>
<feature type="domain" description="Hydantoinase/oxoprolinase N-terminal" evidence="1">
    <location>
        <begin position="3"/>
        <end position="44"/>
    </location>
</feature>
<dbReference type="Pfam" id="PF05378">
    <property type="entry name" value="Hydant_A_N"/>
    <property type="match status" value="1"/>
</dbReference>
<evidence type="ECO:0000259" key="1">
    <source>
        <dbReference type="Pfam" id="PF05378"/>
    </source>
</evidence>
<dbReference type="AlphaFoldDB" id="A0A382LHN3"/>
<name>A0A382LHN3_9ZZZZ</name>
<evidence type="ECO:0000313" key="2">
    <source>
        <dbReference type="EMBL" id="SVC35733.1"/>
    </source>
</evidence>
<organism evidence="2">
    <name type="scientific">marine metagenome</name>
    <dbReference type="NCBI Taxonomy" id="408172"/>
    <lineage>
        <taxon>unclassified sequences</taxon>
        <taxon>metagenomes</taxon>
        <taxon>ecological metagenomes</taxon>
    </lineage>
</organism>
<accession>A0A382LHN3</accession>
<dbReference type="EMBL" id="UINC01086874">
    <property type="protein sequence ID" value="SVC35733.1"/>
    <property type="molecule type" value="Genomic_DNA"/>
</dbReference>
<proteinExistence type="predicted"/>
<reference evidence="2" key="1">
    <citation type="submission" date="2018-05" db="EMBL/GenBank/DDBJ databases">
        <authorList>
            <person name="Lanie J.A."/>
            <person name="Ng W.-L."/>
            <person name="Kazmierczak K.M."/>
            <person name="Andrzejewski T.M."/>
            <person name="Davidsen T.M."/>
            <person name="Wayne K.J."/>
            <person name="Tettelin H."/>
            <person name="Glass J.I."/>
            <person name="Rusch D."/>
            <person name="Podicherti R."/>
            <person name="Tsui H.-C.T."/>
            <person name="Winkler M.E."/>
        </authorList>
    </citation>
    <scope>NUCLEOTIDE SEQUENCE</scope>
</reference>